<name>A0A455SHQ2_9CHLR</name>
<proteinExistence type="predicted"/>
<dbReference type="EMBL" id="AP019376">
    <property type="protein sequence ID" value="BBH86449.1"/>
    <property type="molecule type" value="Genomic_DNA"/>
</dbReference>
<sequence length="50" mass="5594">MGRVPAAQCPLASYEAFFSGLTARSKVSTPERIEENRYLSTCLRELLALF</sequence>
<protein>
    <submittedName>
        <fullName evidence="1">Uncharacterized protein</fullName>
    </submittedName>
</protein>
<evidence type="ECO:0000313" key="1">
    <source>
        <dbReference type="EMBL" id="BBH86449.1"/>
    </source>
</evidence>
<gene>
    <name evidence="1" type="ORF">KTC_12000</name>
</gene>
<dbReference type="AlphaFoldDB" id="A0A455SHQ2"/>
<reference evidence="1" key="1">
    <citation type="submission" date="2018-12" db="EMBL/GenBank/DDBJ databases">
        <title>Novel natural products biosynthetic potential of the class Ktedonobacteria.</title>
        <authorList>
            <person name="Zheng Y."/>
            <person name="Saitou A."/>
            <person name="Wang C.M."/>
            <person name="Toyoda A."/>
            <person name="Minakuchi Y."/>
            <person name="Sekiguchi Y."/>
            <person name="Ueda K."/>
            <person name="Takano H."/>
            <person name="Sakai Y."/>
            <person name="Yokota A."/>
            <person name="Yabe S."/>
        </authorList>
    </citation>
    <scope>NUCLEOTIDE SEQUENCE</scope>
    <source>
        <strain evidence="1">COM3</strain>
    </source>
</reference>
<organism evidence="1">
    <name type="scientific">Thermosporothrix sp. COM3</name>
    <dbReference type="NCBI Taxonomy" id="2490863"/>
    <lineage>
        <taxon>Bacteria</taxon>
        <taxon>Bacillati</taxon>
        <taxon>Chloroflexota</taxon>
        <taxon>Ktedonobacteria</taxon>
        <taxon>Ktedonobacterales</taxon>
        <taxon>Thermosporotrichaceae</taxon>
        <taxon>Thermosporothrix</taxon>
    </lineage>
</organism>
<accession>A0A455SHQ2</accession>